<reference evidence="5" key="6">
    <citation type="submission" date="2020-05" db="UniProtKB">
        <authorList>
            <consortium name="EnsemblMetazoa"/>
        </authorList>
    </citation>
    <scope>IDENTIFICATION</scope>
    <source>
        <strain evidence="5">PEST</strain>
    </source>
</reference>
<evidence type="ECO:0000313" key="4">
    <source>
        <dbReference type="EMBL" id="EAA10788.5"/>
    </source>
</evidence>
<feature type="domain" description="GH18" evidence="3">
    <location>
        <begin position="4"/>
        <end position="349"/>
    </location>
</feature>
<dbReference type="PANTHER" id="PTHR11177">
    <property type="entry name" value="CHITINASE"/>
    <property type="match status" value="1"/>
</dbReference>
<dbReference type="SMART" id="SM00636">
    <property type="entry name" value="Glyco_18"/>
    <property type="match status" value="1"/>
</dbReference>
<dbReference type="OMA" id="CEFINSE"/>
<reference evidence="4" key="5">
    <citation type="submission" date="2011-05" db="EMBL/GenBank/DDBJ databases">
        <authorList>
            <consortium name="VectorBase"/>
        </authorList>
    </citation>
    <scope>NUCLEOTIDE SEQUENCE</scope>
    <source>
        <strain evidence="4">PEST</strain>
    </source>
</reference>
<organism evidence="4">
    <name type="scientific">Anopheles gambiae</name>
    <name type="common">African malaria mosquito</name>
    <dbReference type="NCBI Taxonomy" id="7165"/>
    <lineage>
        <taxon>Eukaryota</taxon>
        <taxon>Metazoa</taxon>
        <taxon>Ecdysozoa</taxon>
        <taxon>Arthropoda</taxon>
        <taxon>Hexapoda</taxon>
        <taxon>Insecta</taxon>
        <taxon>Pterygota</taxon>
        <taxon>Neoptera</taxon>
        <taxon>Endopterygota</taxon>
        <taxon>Diptera</taxon>
        <taxon>Nematocera</taxon>
        <taxon>Culicoidea</taxon>
        <taxon>Culicidae</taxon>
        <taxon>Anophelinae</taxon>
        <taxon>Anopheles</taxon>
    </lineage>
</organism>
<dbReference type="GO" id="GO:0004568">
    <property type="term" value="F:chitinase activity"/>
    <property type="evidence" value="ECO:0000318"/>
    <property type="project" value="GO_Central"/>
</dbReference>
<evidence type="ECO:0000313" key="6">
    <source>
        <dbReference type="Proteomes" id="UP000007062"/>
    </source>
</evidence>
<evidence type="ECO:0000256" key="2">
    <source>
        <dbReference type="SAM" id="MobiDB-lite"/>
    </source>
</evidence>
<evidence type="ECO:0000259" key="3">
    <source>
        <dbReference type="PROSITE" id="PS51910"/>
    </source>
</evidence>
<keyword evidence="1" id="KW-0732">Signal</keyword>
<dbReference type="Gene3D" id="3.20.20.80">
    <property type="entry name" value="Glycosidases"/>
    <property type="match status" value="1"/>
</dbReference>
<dbReference type="GO" id="GO:0005576">
    <property type="term" value="C:extracellular region"/>
    <property type="evidence" value="ECO:0000318"/>
    <property type="project" value="GO_Central"/>
</dbReference>
<dbReference type="VEuPathDB" id="VectorBase:AGAMI1_007572"/>
<dbReference type="SUPFAM" id="SSF54556">
    <property type="entry name" value="Chitinase insertion domain"/>
    <property type="match status" value="1"/>
</dbReference>
<dbReference type="HOGENOM" id="CLU_002833_3_1_1"/>
<keyword evidence="6" id="KW-1185">Reference proteome</keyword>
<proteinExistence type="predicted"/>
<dbReference type="Gene3D" id="3.10.50.10">
    <property type="match status" value="1"/>
</dbReference>
<reference evidence="4 5" key="3">
    <citation type="journal article" date="2004" name="Trends Parasitol.">
        <title>The Anopheles gambiae genome: an update.</title>
        <authorList>
            <person name="Mongin E."/>
            <person name="Louis C."/>
            <person name="Holt R.A."/>
            <person name="Birney E."/>
            <person name="Collins F.H."/>
        </authorList>
    </citation>
    <scope>NUCLEOTIDE SEQUENCE</scope>
    <source>
        <strain evidence="4 5">PEST</strain>
    </source>
</reference>
<dbReference type="GO" id="GO:0005975">
    <property type="term" value="P:carbohydrate metabolic process"/>
    <property type="evidence" value="ECO:0007669"/>
    <property type="project" value="InterPro"/>
</dbReference>
<dbReference type="Proteomes" id="UP000007062">
    <property type="component" value="Chromosome 2L"/>
</dbReference>
<accession>Q7PPA6</accession>
<dbReference type="AlphaFoldDB" id="Q7PPA6"/>
<dbReference type="SUPFAM" id="SSF51445">
    <property type="entry name" value="(Trans)glycosidases"/>
    <property type="match status" value="1"/>
</dbReference>
<dbReference type="InterPro" id="IPR029070">
    <property type="entry name" value="Chitinase_insertion_sf"/>
</dbReference>
<dbReference type="EMBL" id="AAAB01008960">
    <property type="protein sequence ID" value="EAA10788.5"/>
    <property type="molecule type" value="Genomic_DNA"/>
</dbReference>
<gene>
    <name evidence="4" type="ORF">AgaP_AGAP006191</name>
</gene>
<dbReference type="GO" id="GO:0006032">
    <property type="term" value="P:chitin catabolic process"/>
    <property type="evidence" value="ECO:0000318"/>
    <property type="project" value="GO_Central"/>
</dbReference>
<dbReference type="InterPro" id="IPR001223">
    <property type="entry name" value="Glyco_hydro18_cat"/>
</dbReference>
<sequence>MTSKPVFGFYGGWATYRSGKGRCTVEDLNPDLCTHLIYAFVEPKDDGTLIRKDDNEKNVMDSFNDLRKRNPRLKTLVSFGGANCDKSVYAKVAADSILRKSFAVNVRGFCIRYGFNGADIDWEFPESSSDHSNFVLLLSAMASELHSHDLILTTSVGVNREYDVSGIARHVDYILLMSYDYNGTWDHYTGHNAPLCWGTVETDYQRRLNVKASVSDWIGGGAPKSKLIVGLAAYGRTFTLTSTSTEGTRRPTSGPGRKGPYTDEAGILAYYEVKDMFEQRMWDSEQHVPYAVSGDQWVSYDNPQSIQKKCEFINSEDLGGAMIWSIDQDEFQDGKFTLLRTVVKCLKPTEPACSMKCVVL</sequence>
<evidence type="ECO:0000256" key="1">
    <source>
        <dbReference type="ARBA" id="ARBA00022729"/>
    </source>
</evidence>
<dbReference type="GO" id="GO:0008061">
    <property type="term" value="F:chitin binding"/>
    <property type="evidence" value="ECO:0007669"/>
    <property type="project" value="InterPro"/>
</dbReference>
<dbReference type="PANTHER" id="PTHR11177:SF360">
    <property type="entry name" value="CHITINASE 4-RELATED"/>
    <property type="match status" value="1"/>
</dbReference>
<name>Q7PPA6_ANOGA</name>
<dbReference type="Pfam" id="PF00704">
    <property type="entry name" value="Glyco_hydro_18"/>
    <property type="match status" value="1"/>
</dbReference>
<dbReference type="eggNOG" id="KOG2806">
    <property type="taxonomic scope" value="Eukaryota"/>
</dbReference>
<dbReference type="PaxDb" id="7165-AGAP006191-PA"/>
<dbReference type="FunFam" id="3.10.50.10:FF:000008">
    <property type="entry name" value="Chitinase 11"/>
    <property type="match status" value="1"/>
</dbReference>
<evidence type="ECO:0000313" key="5">
    <source>
        <dbReference type="EnsemblMetazoa" id="AGAP006191-PA"/>
    </source>
</evidence>
<dbReference type="InterPro" id="IPR050314">
    <property type="entry name" value="Glycosyl_Hydrlase_18"/>
</dbReference>
<dbReference type="PROSITE" id="PS51910">
    <property type="entry name" value="GH18_2"/>
    <property type="match status" value="1"/>
</dbReference>
<dbReference type="STRING" id="7165.Q7PPA6"/>
<dbReference type="EnsemblMetazoa" id="AGAP006191-RA">
    <property type="protein sequence ID" value="AGAP006191-PA"/>
    <property type="gene ID" value="AGAP006191"/>
</dbReference>
<reference evidence="4 6" key="1">
    <citation type="journal article" date="2002" name="Science">
        <title>The genome sequence of the malaria mosquito Anopheles gambiae.</title>
        <authorList>
            <person name="Holt R.A."/>
            <person name="Subramanian G.M."/>
            <person name="Halpern A."/>
            <person name="Sutton G.G."/>
            <person name="Charlab R."/>
            <person name="Nusskern D.R."/>
            <person name="Wincker P."/>
            <person name="Clark A.G."/>
            <person name="Ribeiro J.M."/>
            <person name="Wides R."/>
            <person name="Salzberg S.L."/>
            <person name="Loftus B."/>
            <person name="Yandell M."/>
            <person name="Majoros W.H."/>
            <person name="Rusch D.B."/>
            <person name="Lai Z."/>
            <person name="Kraft C.L."/>
            <person name="Abril J.F."/>
            <person name="Anthouard V."/>
            <person name="Arensburger P."/>
            <person name="Atkinson P.W."/>
            <person name="Baden H."/>
            <person name="de Berardinis V."/>
            <person name="Baldwin D."/>
            <person name="Benes V."/>
            <person name="Biedler J."/>
            <person name="Blass C."/>
            <person name="Bolanos R."/>
            <person name="Boscus D."/>
            <person name="Barnstead M."/>
            <person name="Cai S."/>
            <person name="Center A."/>
            <person name="Chaturverdi K."/>
            <person name="Christophides G.K."/>
            <person name="Chrystal M.A."/>
            <person name="Clamp M."/>
            <person name="Cravchik A."/>
            <person name="Curwen V."/>
            <person name="Dana A."/>
            <person name="Delcher A."/>
            <person name="Dew I."/>
            <person name="Evans C.A."/>
            <person name="Flanigan M."/>
            <person name="Grundschober-Freimoser A."/>
            <person name="Friedli L."/>
            <person name="Gu Z."/>
            <person name="Guan P."/>
            <person name="Guigo R."/>
            <person name="Hillenmeyer M.E."/>
            <person name="Hladun S.L."/>
            <person name="Hogan J.R."/>
            <person name="Hong Y.S."/>
            <person name="Hoover J."/>
            <person name="Jaillon O."/>
            <person name="Ke Z."/>
            <person name="Kodira C."/>
            <person name="Kokoza E."/>
            <person name="Koutsos A."/>
            <person name="Letunic I."/>
            <person name="Levitsky A."/>
            <person name="Liang Y."/>
            <person name="Lin J.J."/>
            <person name="Lobo N.F."/>
            <person name="Lopez J.R."/>
            <person name="Malek J.A."/>
            <person name="McIntosh T.C."/>
            <person name="Meister S."/>
            <person name="Miller J."/>
            <person name="Mobarry C."/>
            <person name="Mongin E."/>
            <person name="Murphy S.D."/>
            <person name="O'Brochta D.A."/>
            <person name="Pfannkoch C."/>
            <person name="Qi R."/>
            <person name="Regier M.A."/>
            <person name="Remington K."/>
            <person name="Shao H."/>
            <person name="Sharakhova M.V."/>
            <person name="Sitter C.D."/>
            <person name="Shetty J."/>
            <person name="Smith T.J."/>
            <person name="Strong R."/>
            <person name="Sun J."/>
            <person name="Thomasova D."/>
            <person name="Ton L.Q."/>
            <person name="Topalis P."/>
            <person name="Tu Z."/>
            <person name="Unger M.F."/>
            <person name="Walenz B."/>
            <person name="Wang A."/>
            <person name="Wang J."/>
            <person name="Wang M."/>
            <person name="Wang X."/>
            <person name="Woodford K.J."/>
            <person name="Wortman J.R."/>
            <person name="Wu M."/>
            <person name="Yao A."/>
            <person name="Zdobnov E.M."/>
            <person name="Zhang H."/>
            <person name="Zhao Q."/>
            <person name="Zhao S."/>
            <person name="Zhu S.C."/>
            <person name="Zhimulev I."/>
            <person name="Coluzzi M."/>
            <person name="della Torre A."/>
            <person name="Roth C.W."/>
            <person name="Louis C."/>
            <person name="Kalush F."/>
            <person name="Mural R.J."/>
            <person name="Myers E.W."/>
            <person name="Adams M.D."/>
            <person name="Smith H.O."/>
            <person name="Broder S."/>
            <person name="Gardner M.J."/>
            <person name="Fraser C.M."/>
            <person name="Birney E."/>
            <person name="Bork P."/>
            <person name="Brey P.T."/>
            <person name="Venter J.C."/>
            <person name="Weissenbach J."/>
            <person name="Kafatos F.C."/>
            <person name="Collins F.H."/>
            <person name="Hoffman S.L."/>
        </authorList>
    </citation>
    <scope>NUCLEOTIDE SEQUENCE [LARGE SCALE GENOMIC DNA]</scope>
    <source>
        <strain evidence="4 6">PEST</strain>
    </source>
</reference>
<dbReference type="InterPro" id="IPR017853">
    <property type="entry name" value="GH"/>
</dbReference>
<dbReference type="VEuPathDB" id="VectorBase:AGAP006191"/>
<reference evidence="4" key="2">
    <citation type="submission" date="2002-03" db="EMBL/GenBank/DDBJ databases">
        <authorList>
            <consortium name="The Anopheles Genome Sequencing Consortium"/>
        </authorList>
    </citation>
    <scope>NUCLEOTIDE SEQUENCE</scope>
    <source>
        <strain evidence="4">PEST</strain>
    </source>
</reference>
<dbReference type="InterPro" id="IPR011583">
    <property type="entry name" value="Chitinase_II/V-like_cat"/>
</dbReference>
<feature type="region of interest" description="Disordered" evidence="2">
    <location>
        <begin position="242"/>
        <end position="261"/>
    </location>
</feature>
<reference evidence="4" key="4">
    <citation type="journal article" date="2007" name="Genome Biol.">
        <title>Update of the Anopheles gambiae PEST genome assembly.</title>
        <authorList>
            <person name="Sharakhova M.V."/>
            <person name="Hammond M.P."/>
            <person name="Lobo N.F."/>
            <person name="Krzywinski J."/>
            <person name="Unger M.F."/>
            <person name="Hillenmeyer M.E."/>
            <person name="Bruggner R.V."/>
            <person name="Birney E."/>
            <person name="Collins F.H."/>
        </authorList>
    </citation>
    <scope>NUCLEOTIDE SEQUENCE</scope>
    <source>
        <strain evidence="4">PEST</strain>
    </source>
</reference>
<protein>
    <submittedName>
        <fullName evidence="4">AGAP006191-PA</fullName>
    </submittedName>
</protein>